<keyword evidence="2" id="KW-1185">Reference proteome</keyword>
<evidence type="ECO:0008006" key="3">
    <source>
        <dbReference type="Google" id="ProtNLM"/>
    </source>
</evidence>
<protein>
    <recommendedName>
        <fullName evidence="3">Group-specific protein</fullName>
    </recommendedName>
</protein>
<dbReference type="EMBL" id="JACXAI010000020">
    <property type="protein sequence ID" value="MBD1381632.1"/>
    <property type="molecule type" value="Genomic_DNA"/>
</dbReference>
<name>A0A926RYX7_9BACI</name>
<reference evidence="1" key="1">
    <citation type="submission" date="2020-09" db="EMBL/GenBank/DDBJ databases">
        <title>A novel bacterium of genus Bacillus, isolated from South China Sea.</title>
        <authorList>
            <person name="Huang H."/>
            <person name="Mo K."/>
            <person name="Hu Y."/>
        </authorList>
    </citation>
    <scope>NUCLEOTIDE SEQUENCE</scope>
    <source>
        <strain evidence="1">IB182487</strain>
    </source>
</reference>
<dbReference type="RefSeq" id="WP_191159229.1">
    <property type="nucleotide sequence ID" value="NZ_JACXAI010000020.1"/>
</dbReference>
<accession>A0A926RYX7</accession>
<dbReference type="Pfam" id="PF19618">
    <property type="entry name" value="DUF6123"/>
    <property type="match status" value="1"/>
</dbReference>
<dbReference type="Proteomes" id="UP000626844">
    <property type="component" value="Unassembled WGS sequence"/>
</dbReference>
<evidence type="ECO:0000313" key="2">
    <source>
        <dbReference type="Proteomes" id="UP000626844"/>
    </source>
</evidence>
<dbReference type="InterPro" id="IPR046126">
    <property type="entry name" value="DUF6123"/>
</dbReference>
<evidence type="ECO:0000313" key="1">
    <source>
        <dbReference type="EMBL" id="MBD1381632.1"/>
    </source>
</evidence>
<comment type="caution">
    <text evidence="1">The sequence shown here is derived from an EMBL/GenBank/DDBJ whole genome shotgun (WGS) entry which is preliminary data.</text>
</comment>
<dbReference type="AlphaFoldDB" id="A0A926RYX7"/>
<proteinExistence type="predicted"/>
<gene>
    <name evidence="1" type="ORF">IC621_15445</name>
</gene>
<organism evidence="1 2">
    <name type="scientific">Metabacillus arenae</name>
    <dbReference type="NCBI Taxonomy" id="2771434"/>
    <lineage>
        <taxon>Bacteria</taxon>
        <taxon>Bacillati</taxon>
        <taxon>Bacillota</taxon>
        <taxon>Bacilli</taxon>
        <taxon>Bacillales</taxon>
        <taxon>Bacillaceae</taxon>
        <taxon>Metabacillus</taxon>
    </lineage>
</organism>
<sequence length="88" mass="9900">MQASVQEYITQLKGKGFILGEDVVSFIEFGKHYTGANDEVVNASIEITLKAQKEFDGSFYLALLETLMEEENTTRKKALNKAIQLQLI</sequence>